<dbReference type="RefSeq" id="WP_133873858.1">
    <property type="nucleotide sequence ID" value="NZ_BOMD01000054.1"/>
</dbReference>
<dbReference type="OrthoDB" id="7061676at2"/>
<evidence type="ECO:0000313" key="1">
    <source>
        <dbReference type="EMBL" id="TDO39544.1"/>
    </source>
</evidence>
<keyword evidence="2" id="KW-1185">Reference proteome</keyword>
<name>A0A4R6JSG4_9ACTN</name>
<sequence>MGTATPRKLREAIGQALREAMSAPKVEQFCTGIGLAPPHPPDDVAMISKAAYVERRLGGKTQPELLQLALQVLDECDGGDAAARLADLVAGRGTGVAGEMKNLIFAADGPKPEFVFRDALNNDLEAIKNAEYCLIYDRPLGDDGLTWRQLGDWWTIHAGLAHLPEREIWNNLHDRLKRSLGDNVGERNILDAYKRRYRRLGPDIPALIPQVYLHYDPYPQARYGRSAPPLVRQRMDFLLLLPHRVRVVIEWDGVQHYADDEVLANLRRYANPSRYAAMMAEDRTLRLRGYEVYRFGGHELDEPGIEQRLDRFFDDLERRYAPPAG</sequence>
<organism evidence="1 2">
    <name type="scientific">Paractinoplanes brasiliensis</name>
    <dbReference type="NCBI Taxonomy" id="52695"/>
    <lineage>
        <taxon>Bacteria</taxon>
        <taxon>Bacillati</taxon>
        <taxon>Actinomycetota</taxon>
        <taxon>Actinomycetes</taxon>
        <taxon>Micromonosporales</taxon>
        <taxon>Micromonosporaceae</taxon>
        <taxon>Paractinoplanes</taxon>
    </lineage>
</organism>
<gene>
    <name evidence="1" type="ORF">C8E87_3235</name>
</gene>
<evidence type="ECO:0008006" key="3">
    <source>
        <dbReference type="Google" id="ProtNLM"/>
    </source>
</evidence>
<dbReference type="EMBL" id="SNWR01000001">
    <property type="protein sequence ID" value="TDO39544.1"/>
    <property type="molecule type" value="Genomic_DNA"/>
</dbReference>
<reference evidence="1 2" key="1">
    <citation type="submission" date="2019-03" db="EMBL/GenBank/DDBJ databases">
        <title>Sequencing the genomes of 1000 actinobacteria strains.</title>
        <authorList>
            <person name="Klenk H.-P."/>
        </authorList>
    </citation>
    <scope>NUCLEOTIDE SEQUENCE [LARGE SCALE GENOMIC DNA]</scope>
    <source>
        <strain evidence="1 2">DSM 43805</strain>
    </source>
</reference>
<comment type="caution">
    <text evidence="1">The sequence shown here is derived from an EMBL/GenBank/DDBJ whole genome shotgun (WGS) entry which is preliminary data.</text>
</comment>
<accession>A0A4R6JSG4</accession>
<evidence type="ECO:0000313" key="2">
    <source>
        <dbReference type="Proteomes" id="UP000294901"/>
    </source>
</evidence>
<dbReference type="Proteomes" id="UP000294901">
    <property type="component" value="Unassembled WGS sequence"/>
</dbReference>
<protein>
    <recommendedName>
        <fullName evidence="3">AbiJ-NTD3 domain-containing protein</fullName>
    </recommendedName>
</protein>
<proteinExistence type="predicted"/>
<dbReference type="AlphaFoldDB" id="A0A4R6JSG4"/>